<dbReference type="GO" id="GO:0005737">
    <property type="term" value="C:cytoplasm"/>
    <property type="evidence" value="ECO:0007669"/>
    <property type="project" value="UniProtKB-SubCell"/>
</dbReference>
<evidence type="ECO:0000256" key="8">
    <source>
        <dbReference type="ARBA" id="ARBA00022676"/>
    </source>
</evidence>
<evidence type="ECO:0000256" key="7">
    <source>
        <dbReference type="ARBA" id="ARBA00022490"/>
    </source>
</evidence>
<protein>
    <recommendedName>
        <fullName evidence="6">adenine phosphoribosyltransferase</fullName>
        <ecNumber evidence="6">2.4.2.7</ecNumber>
    </recommendedName>
</protein>
<sequence length="176" mass="18517">MSAVTAAELEAAIRSVPDFPKPGIQFKDITPVLGNAALFAGSIDLLASHHADAGIDAVVGIDARGFIFAAAAACQLNVAFVPIRKKGKLPYKTIEENFSLEYGEDTVAIHEDALKPGARVLLLDDLLATGGTAAAAAKLVRKVGAEIVEIGFLIELSFLNGREKLDGHPIHSVITY</sequence>
<evidence type="ECO:0000256" key="6">
    <source>
        <dbReference type="ARBA" id="ARBA00011893"/>
    </source>
</evidence>
<evidence type="ECO:0000256" key="10">
    <source>
        <dbReference type="ARBA" id="ARBA00022726"/>
    </source>
</evidence>
<comment type="function">
    <text evidence="2">Catalyzes a salvage reaction resulting in the formation of AMP, that is energically less costly than de novo synthesis.</text>
</comment>
<dbReference type="InterPro" id="IPR050054">
    <property type="entry name" value="UPRTase/APRTase"/>
</dbReference>
<dbReference type="NCBIfam" id="TIGR01090">
    <property type="entry name" value="apt"/>
    <property type="match status" value="1"/>
</dbReference>
<evidence type="ECO:0000256" key="5">
    <source>
        <dbReference type="ARBA" id="ARBA00008391"/>
    </source>
</evidence>
<dbReference type="InterPro" id="IPR000836">
    <property type="entry name" value="PRTase_dom"/>
</dbReference>
<name>A0A382G5T1_9ZZZZ</name>
<dbReference type="FunFam" id="3.40.50.2020:FF:000021">
    <property type="entry name" value="Adenine phosphoribosyltransferase"/>
    <property type="match status" value="1"/>
</dbReference>
<comment type="subcellular location">
    <subcellularLocation>
        <location evidence="3">Cytoplasm</location>
    </subcellularLocation>
</comment>
<dbReference type="PANTHER" id="PTHR32315">
    <property type="entry name" value="ADENINE PHOSPHORIBOSYLTRANSFERASE"/>
    <property type="match status" value="1"/>
</dbReference>
<evidence type="ECO:0000313" key="12">
    <source>
        <dbReference type="EMBL" id="SVB70125.1"/>
    </source>
</evidence>
<dbReference type="InterPro" id="IPR005764">
    <property type="entry name" value="Ade_phspho_trans"/>
</dbReference>
<dbReference type="NCBIfam" id="NF002636">
    <property type="entry name" value="PRK02304.1-5"/>
    <property type="match status" value="1"/>
</dbReference>
<keyword evidence="9" id="KW-0808">Transferase</keyword>
<keyword evidence="7" id="KW-0963">Cytoplasm</keyword>
<dbReference type="EMBL" id="UINC01053521">
    <property type="protein sequence ID" value="SVB70125.1"/>
    <property type="molecule type" value="Genomic_DNA"/>
</dbReference>
<reference evidence="12" key="1">
    <citation type="submission" date="2018-05" db="EMBL/GenBank/DDBJ databases">
        <authorList>
            <person name="Lanie J.A."/>
            <person name="Ng W.-L."/>
            <person name="Kazmierczak K.M."/>
            <person name="Andrzejewski T.M."/>
            <person name="Davidsen T.M."/>
            <person name="Wayne K.J."/>
            <person name="Tettelin H."/>
            <person name="Glass J.I."/>
            <person name="Rusch D."/>
            <person name="Podicherti R."/>
            <person name="Tsui H.-C.T."/>
            <person name="Winkler M.E."/>
        </authorList>
    </citation>
    <scope>NUCLEOTIDE SEQUENCE</scope>
</reference>
<gene>
    <name evidence="12" type="ORF">METZ01_LOCUS222979</name>
</gene>
<dbReference type="AlphaFoldDB" id="A0A382G5T1"/>
<dbReference type="GO" id="GO:0044209">
    <property type="term" value="P:AMP salvage"/>
    <property type="evidence" value="ECO:0007669"/>
    <property type="project" value="UniProtKB-UniPathway"/>
</dbReference>
<dbReference type="SUPFAM" id="SSF53271">
    <property type="entry name" value="PRTase-like"/>
    <property type="match status" value="1"/>
</dbReference>
<evidence type="ECO:0000256" key="3">
    <source>
        <dbReference type="ARBA" id="ARBA00004496"/>
    </source>
</evidence>
<dbReference type="GO" id="GO:0002055">
    <property type="term" value="F:adenine binding"/>
    <property type="evidence" value="ECO:0007669"/>
    <property type="project" value="TreeGrafter"/>
</dbReference>
<evidence type="ECO:0000256" key="2">
    <source>
        <dbReference type="ARBA" id="ARBA00003968"/>
    </source>
</evidence>
<dbReference type="GO" id="GO:0016208">
    <property type="term" value="F:AMP binding"/>
    <property type="evidence" value="ECO:0007669"/>
    <property type="project" value="TreeGrafter"/>
</dbReference>
<dbReference type="EC" id="2.4.2.7" evidence="6"/>
<dbReference type="GO" id="GO:0006166">
    <property type="term" value="P:purine ribonucleoside salvage"/>
    <property type="evidence" value="ECO:0007669"/>
    <property type="project" value="UniProtKB-KW"/>
</dbReference>
<accession>A0A382G5T1</accession>
<dbReference type="GO" id="GO:0006168">
    <property type="term" value="P:adenine salvage"/>
    <property type="evidence" value="ECO:0007669"/>
    <property type="project" value="InterPro"/>
</dbReference>
<feature type="domain" description="Phosphoribosyltransferase" evidence="11">
    <location>
        <begin position="36"/>
        <end position="154"/>
    </location>
</feature>
<dbReference type="Pfam" id="PF00156">
    <property type="entry name" value="Pribosyltran"/>
    <property type="match status" value="1"/>
</dbReference>
<evidence type="ECO:0000256" key="9">
    <source>
        <dbReference type="ARBA" id="ARBA00022679"/>
    </source>
</evidence>
<dbReference type="NCBIfam" id="NF002634">
    <property type="entry name" value="PRK02304.1-3"/>
    <property type="match status" value="1"/>
</dbReference>
<dbReference type="Gene3D" id="3.40.50.2020">
    <property type="match status" value="1"/>
</dbReference>
<dbReference type="GO" id="GO:0003999">
    <property type="term" value="F:adenine phosphoribosyltransferase activity"/>
    <property type="evidence" value="ECO:0007669"/>
    <property type="project" value="UniProtKB-EC"/>
</dbReference>
<proteinExistence type="inferred from homology"/>
<comment type="catalytic activity">
    <reaction evidence="1">
        <text>AMP + diphosphate = 5-phospho-alpha-D-ribose 1-diphosphate + adenine</text>
        <dbReference type="Rhea" id="RHEA:16609"/>
        <dbReference type="ChEBI" id="CHEBI:16708"/>
        <dbReference type="ChEBI" id="CHEBI:33019"/>
        <dbReference type="ChEBI" id="CHEBI:58017"/>
        <dbReference type="ChEBI" id="CHEBI:456215"/>
        <dbReference type="EC" id="2.4.2.7"/>
    </reaction>
</comment>
<dbReference type="CDD" id="cd06223">
    <property type="entry name" value="PRTases_typeI"/>
    <property type="match status" value="1"/>
</dbReference>
<organism evidence="12">
    <name type="scientific">marine metagenome</name>
    <dbReference type="NCBI Taxonomy" id="408172"/>
    <lineage>
        <taxon>unclassified sequences</taxon>
        <taxon>metagenomes</taxon>
        <taxon>ecological metagenomes</taxon>
    </lineage>
</organism>
<keyword evidence="8" id="KW-0328">Glycosyltransferase</keyword>
<evidence type="ECO:0000256" key="4">
    <source>
        <dbReference type="ARBA" id="ARBA00004659"/>
    </source>
</evidence>
<dbReference type="HAMAP" id="MF_00004">
    <property type="entry name" value="Aden_phosphoribosyltr"/>
    <property type="match status" value="1"/>
</dbReference>
<dbReference type="UniPathway" id="UPA00588">
    <property type="reaction ID" value="UER00646"/>
</dbReference>
<dbReference type="PANTHER" id="PTHR32315:SF3">
    <property type="entry name" value="ADENINE PHOSPHORIBOSYLTRANSFERASE"/>
    <property type="match status" value="1"/>
</dbReference>
<evidence type="ECO:0000259" key="11">
    <source>
        <dbReference type="Pfam" id="PF00156"/>
    </source>
</evidence>
<dbReference type="InterPro" id="IPR029057">
    <property type="entry name" value="PRTase-like"/>
</dbReference>
<evidence type="ECO:0000256" key="1">
    <source>
        <dbReference type="ARBA" id="ARBA00000868"/>
    </source>
</evidence>
<comment type="similarity">
    <text evidence="5">Belongs to the purine/pyrimidine phosphoribosyltransferase family.</text>
</comment>
<comment type="pathway">
    <text evidence="4">Purine metabolism; AMP biosynthesis via salvage pathway; AMP from adenine: step 1/1.</text>
</comment>
<keyword evidence="10" id="KW-0660">Purine salvage</keyword>